<reference evidence="2" key="1">
    <citation type="journal article" date="2015" name="PeerJ">
        <title>First genomic representation of candidate bacterial phylum KSB3 points to enhanced environmental sensing as a trigger of wastewater bulking.</title>
        <authorList>
            <person name="Sekiguchi Y."/>
            <person name="Ohashi A."/>
            <person name="Parks D.H."/>
            <person name="Yamauchi T."/>
            <person name="Tyson G.W."/>
            <person name="Hugenholtz P."/>
        </authorList>
    </citation>
    <scope>NUCLEOTIDE SEQUENCE [LARGE SCALE GENOMIC DNA]</scope>
</reference>
<protein>
    <submittedName>
        <fullName evidence="2">Uncharacterized protein</fullName>
    </submittedName>
</protein>
<feature type="transmembrane region" description="Helical" evidence="1">
    <location>
        <begin position="1113"/>
        <end position="1134"/>
    </location>
</feature>
<feature type="transmembrane region" description="Helical" evidence="1">
    <location>
        <begin position="1174"/>
        <end position="1192"/>
    </location>
</feature>
<feature type="transmembrane region" description="Helical" evidence="1">
    <location>
        <begin position="1849"/>
        <end position="1871"/>
    </location>
</feature>
<feature type="transmembrane region" description="Helical" evidence="1">
    <location>
        <begin position="1877"/>
        <end position="1896"/>
    </location>
</feature>
<feature type="transmembrane region" description="Helical" evidence="1">
    <location>
        <begin position="739"/>
        <end position="756"/>
    </location>
</feature>
<feature type="transmembrane region" description="Helical" evidence="1">
    <location>
        <begin position="1198"/>
        <end position="1217"/>
    </location>
</feature>
<keyword evidence="1" id="KW-0812">Transmembrane</keyword>
<feature type="transmembrane region" description="Helical" evidence="1">
    <location>
        <begin position="1626"/>
        <end position="1645"/>
    </location>
</feature>
<evidence type="ECO:0000313" key="2">
    <source>
        <dbReference type="EMBL" id="GAK54377.1"/>
    </source>
</evidence>
<feature type="transmembrane region" description="Helical" evidence="1">
    <location>
        <begin position="2117"/>
        <end position="2135"/>
    </location>
</feature>
<feature type="transmembrane region" description="Helical" evidence="1">
    <location>
        <begin position="1238"/>
        <end position="1261"/>
    </location>
</feature>
<feature type="transmembrane region" description="Helical" evidence="1">
    <location>
        <begin position="1981"/>
        <end position="2002"/>
    </location>
</feature>
<feature type="transmembrane region" description="Helical" evidence="1">
    <location>
        <begin position="511"/>
        <end position="532"/>
    </location>
</feature>
<feature type="transmembrane region" description="Helical" evidence="1">
    <location>
        <begin position="1931"/>
        <end position="1951"/>
    </location>
</feature>
<feature type="transmembrane region" description="Helical" evidence="1">
    <location>
        <begin position="1677"/>
        <end position="1697"/>
    </location>
</feature>
<feature type="transmembrane region" description="Helical" evidence="1">
    <location>
        <begin position="1391"/>
        <end position="1419"/>
    </location>
</feature>
<name>A0A081BSJ6_9BACT</name>
<proteinExistence type="predicted"/>
<feature type="transmembrane region" description="Helical" evidence="1">
    <location>
        <begin position="606"/>
        <end position="624"/>
    </location>
</feature>
<keyword evidence="1" id="KW-1133">Transmembrane helix</keyword>
<feature type="transmembrane region" description="Helical" evidence="1">
    <location>
        <begin position="573"/>
        <end position="594"/>
    </location>
</feature>
<dbReference type="EMBL" id="DF820461">
    <property type="protein sequence ID" value="GAK54377.1"/>
    <property type="molecule type" value="Genomic_DNA"/>
</dbReference>
<feature type="transmembrane region" description="Helical" evidence="1">
    <location>
        <begin position="1566"/>
        <end position="1583"/>
    </location>
</feature>
<feature type="transmembrane region" description="Helical" evidence="1">
    <location>
        <begin position="1354"/>
        <end position="1379"/>
    </location>
</feature>
<feature type="transmembrane region" description="Helical" evidence="1">
    <location>
        <begin position="1747"/>
        <end position="1767"/>
    </location>
</feature>
<organism evidence="2">
    <name type="scientific">Candidatus Moduliflexus flocculans</name>
    <dbReference type="NCBI Taxonomy" id="1499966"/>
    <lineage>
        <taxon>Bacteria</taxon>
        <taxon>Candidatus Moduliflexota</taxon>
        <taxon>Candidatus Moduliflexia</taxon>
        <taxon>Candidatus Moduliflexales</taxon>
        <taxon>Candidatus Moduliflexaceae</taxon>
    </lineage>
</organism>
<feature type="transmembrane region" description="Helical" evidence="1">
    <location>
        <begin position="2208"/>
        <end position="2225"/>
    </location>
</feature>
<feature type="transmembrane region" description="Helical" evidence="1">
    <location>
        <begin position="2147"/>
        <end position="2165"/>
    </location>
</feature>
<feature type="transmembrane region" description="Helical" evidence="1">
    <location>
        <begin position="675"/>
        <end position="698"/>
    </location>
</feature>
<feature type="transmembrane region" description="Helical" evidence="1">
    <location>
        <begin position="1035"/>
        <end position="1053"/>
    </location>
</feature>
<feature type="transmembrane region" description="Helical" evidence="1">
    <location>
        <begin position="919"/>
        <end position="939"/>
    </location>
</feature>
<feature type="transmembrane region" description="Helical" evidence="1">
    <location>
        <begin position="1958"/>
        <end position="1975"/>
    </location>
</feature>
<sequence length="2430" mass="270508">MPTSDAFITTLSQQLGTAPQFRDALLDTLLALLTDAAPSGEAARTNHLDLLIDIENQHAQAEQSGKTRLNAALTTLAARVRDDVQQNALRLHHALKSGDQSLAEALPQQIGVDARTFPVGLSVNANLLELSEQYVRRAQELQFLHANAPDQLAEIKDSIFRKKVENANQLDAVALDALAGTSLSKQYQRVQTICLSHVQQQRVEAENALINVLSAPKATLEADVEALESWLLKYGILARQIVKEIRLNPAYRRRLLRLLLASREPLALQALAEFTPSTQAERDIFDTLMTLRFGEEFQQARSTWKNRMKQQLDEALHRKEALAFWLRNLSYLPGLLADKWPSLGFNGEFHQIEEACQKEMAAISAEEFLAAQRGLMKVEQVRTLEHALNARPVAPKIEFDESELHDAATPEIEIGNAPGSSATPEPFAPPTPPDIEVEEGMILISEAPMDAPLMKLKPQPTVKPSAPTRKKPTLALTPQKRTPVIPRKLAPVEPERSIWDDVIFPFISKNLVFVLAPTLIFIGLLLLVFTLWDKAAWIRYGLTPFLIVAVSYALARIGVWLKGEDIQSAAPIHTLQGAAIFLAPLSLLFVALLSADPKFPSFAMKVGWGAALSIALLVAWRHIFLMATKTVSAAMSGMHTMTLLLLNALLLLLPLTRAISSASVGALNLQDKGLFIGGFYLGFLVLFFSLLHVFRTNLAQTDTASQHAQTFYGVTALGTYLLVWGLTHARLGVLPQPHTYAPLLLLLSLLMAMFEFELREARQSDERITSLHYFAYALVGFGVILSIGHDYVRVASLLLAGVVWSYQAVKLNDDRHYNIALAIFTVGFSSIALIKGFPAPYFPHFALLIVIALYLISANARHEAVSLLALRLVPVYLAFSFVVSVMWQWAGRFAALPYGAAFLLFGAFAIYTGAKLDKLLHVHLGAFYVVAALPYLGAINVNGRTLDGNTMAFALSVAAAAWVILSSYTSNPAIRDSRSTVLWNIGLLAFALLCLRLVLKDSLDFSSSPLLQFQILGGPIFIALLMFLNAYFTGSYIPVYLGLFIAIVIFPEIKNRFDIPMYSGLGSTLTGFGFLGSVWLMRFFDFLRVKPASLDLILRKNPFPAQAQTRYKLYANPLMVGVFFLFTRTVFMTYPLNVFRPQMPFGINTCIAVLLCGTGYHLLNLWFKQSWMSFIGYVAIWFGLIHSCYLQTGEIFDSIFLPLFILTALLYCLAIAATAKKWLPEDDTELIRSPWQSVLEPIILLLATMSAYLLYSVFYATLFQSSFFIYWLPLLAYLVGRTFFRAWREEQKIVVVLSYLLFWQLVALSASRGMALPELLDESSFYVGTAVMTLALSTSFFAAERLLSEPKYRLLSPILWLSLILMLVISLLTTTSFYLMPGLIEQPALQMAIWGAVALLLGRFLSFCPLWLWSIFLFYSLTMRLIAGDELMTMAFHPFPLACLAVAIAGVSQLIKAAPQLSEPAQSLFGKRETGSNAPLIFSFASQAVAYLTISQALANPAYRHAWPTILGLFVCAISSLLIADTIGTSRQALFLLPYTIAWSGLMLALPTHFPQNAWLMALETPHLIACGMALGLLTGLLLDRLAPSDEIGCVAMKHNTAGGMLLLILYAYFTTLDLNVIGWQRFVTSGVISLIAAYYFRYAVGDAHKRVTYAFFALGLTVGMLCAEFATTKFVLRLALSPSLVFYALLVPPLWFLVKSDLNRKAERIYESGRDVATHLCFYLLAFYVVPPLLKLAFLPTYAPTLTHIFIFAPIALILALMLIRLHSLEAPAFVVHIGVLLSLFAAWAGIVRLIVEIVGAKPSSIGQTFAFFTTVAVGVAYAVLLTTGERGVLTRFWRWLGAIDDDLWESAHLTLLPYLLIHTHALFAISVSDFAGQRSLGVSLLLLAGIWIIAGYRSDRLVYYWAALAEIIAALYSCRIQPTYWTEAWIMWSLLALYTLLIPIYGLVLKRRHENAVWHLYGWLSVLAAFVFYEQITYYGLYSRLGIAPLLLLWVLTFFVPVAESEKEKSGFDALMTGMAYAPAFFFFLQQGPPSLAHLPNTLLATMVICGLMTAYRAANLQWLSVENVAEWRVAHHFHAYLSRPHSVYAIMIPATAAVAFVHVMTYTVSPTLFARQYIAMLLSQLLLAVYWYDQARTREKWQSMVLAEAMFFGALLTLRQTLPPLLHLRWTAEWDVMAGVVLTAIIYAVRLLLRGQHAAIRVPMRYTLFLAPLATIAYGVANDVGFEPLSRALLVFSALFLWLAYSEKDRFIMAYALLGVNAYLILLLLERNVRSPQAYVTPVCLSVLILAQVFRDLTSRATANFVRGMALTIMLGSAMSEAIIKHYNSPSQHFILIGLSILAMVAAVLLKIRIFAAFGMFAFIVDMIAVIYIVLSKQDTDTLKVILGVGFTLLGGLILTGYILYRKNKERIDAMTEEFKETFMSWD</sequence>
<feature type="transmembrane region" description="Helical" evidence="1">
    <location>
        <begin position="768"/>
        <end position="785"/>
    </location>
</feature>
<feature type="transmembrane region" description="Helical" evidence="1">
    <location>
        <begin position="2177"/>
        <end position="2196"/>
    </location>
</feature>
<evidence type="ECO:0000256" key="1">
    <source>
        <dbReference type="SAM" id="Phobius"/>
    </source>
</evidence>
<dbReference type="HOGENOM" id="CLU_229050_0_0_0"/>
<feature type="transmembrane region" description="Helical" evidence="1">
    <location>
        <begin position="1505"/>
        <end position="1524"/>
    </location>
</feature>
<evidence type="ECO:0000313" key="3">
    <source>
        <dbReference type="Proteomes" id="UP000030700"/>
    </source>
</evidence>
<feature type="transmembrane region" description="Helical" evidence="1">
    <location>
        <begin position="2014"/>
        <end position="2032"/>
    </location>
</feature>
<keyword evidence="1" id="KW-0472">Membrane</keyword>
<feature type="transmembrane region" description="Helical" evidence="1">
    <location>
        <begin position="1059"/>
        <end position="1080"/>
    </location>
</feature>
<feature type="transmembrane region" description="Helical" evidence="1">
    <location>
        <begin position="538"/>
        <end position="561"/>
    </location>
</feature>
<accession>A0A081BSJ6</accession>
<feature type="transmembrane region" description="Helical" evidence="1">
    <location>
        <begin position="816"/>
        <end position="834"/>
    </location>
</feature>
<feature type="transmembrane region" description="Helical" evidence="1">
    <location>
        <begin position="2389"/>
        <end position="2408"/>
    </location>
</feature>
<feature type="transmembrane region" description="Helical" evidence="1">
    <location>
        <begin position="2255"/>
        <end position="2272"/>
    </location>
</feature>
<feature type="transmembrane region" description="Helical" evidence="1">
    <location>
        <begin position="1011"/>
        <end position="1028"/>
    </location>
</feature>
<feature type="transmembrane region" description="Helical" evidence="1">
    <location>
        <begin position="2358"/>
        <end position="2377"/>
    </location>
</feature>
<feature type="transmembrane region" description="Helical" evidence="1">
    <location>
        <begin position="2336"/>
        <end position="2353"/>
    </location>
</feature>
<feature type="transmembrane region" description="Helical" evidence="1">
    <location>
        <begin position="1809"/>
        <end position="1828"/>
    </location>
</feature>
<feature type="transmembrane region" description="Helical" evidence="1">
    <location>
        <begin position="710"/>
        <end position="727"/>
    </location>
</feature>
<dbReference type="Proteomes" id="UP000030700">
    <property type="component" value="Unassembled WGS sequence"/>
</dbReference>
<feature type="transmembrane region" description="Helical" evidence="1">
    <location>
        <begin position="1652"/>
        <end position="1671"/>
    </location>
</feature>
<feature type="transmembrane region" description="Helical" evidence="1">
    <location>
        <begin position="2309"/>
        <end position="2330"/>
    </location>
</feature>
<gene>
    <name evidence="2" type="ORF">U14_05662</name>
</gene>
<feature type="transmembrane region" description="Helical" evidence="1">
    <location>
        <begin position="1267"/>
        <end position="1284"/>
    </location>
</feature>
<feature type="transmembrane region" description="Helical" evidence="1">
    <location>
        <begin position="636"/>
        <end position="655"/>
    </location>
</feature>
<keyword evidence="3" id="KW-1185">Reference proteome</keyword>
<feature type="transmembrane region" description="Helical" evidence="1">
    <location>
        <begin position="981"/>
        <end position="999"/>
    </location>
</feature>
<feature type="transmembrane region" description="Helical" evidence="1">
    <location>
        <begin position="1717"/>
        <end position="1735"/>
    </location>
</feature>
<feature type="transmembrane region" description="Helical" evidence="1">
    <location>
        <begin position="2038"/>
        <end position="2058"/>
    </location>
</feature>
<feature type="transmembrane region" description="Helical" evidence="1">
    <location>
        <begin position="1146"/>
        <end position="1167"/>
    </location>
</feature>
<feature type="transmembrane region" description="Helical" evidence="1">
    <location>
        <begin position="2090"/>
        <end position="2111"/>
    </location>
</feature>
<feature type="transmembrane region" description="Helical" evidence="1">
    <location>
        <begin position="868"/>
        <end position="889"/>
    </location>
</feature>
<feature type="transmembrane region" description="Helical" evidence="1">
    <location>
        <begin position="895"/>
        <end position="912"/>
    </location>
</feature>
<feature type="transmembrane region" description="Helical" evidence="1">
    <location>
        <begin position="1431"/>
        <end position="1455"/>
    </location>
</feature>
<feature type="transmembrane region" description="Helical" evidence="1">
    <location>
        <begin position="840"/>
        <end position="856"/>
    </location>
</feature>
<feature type="transmembrane region" description="Helical" evidence="1">
    <location>
        <begin position="1536"/>
        <end position="1554"/>
    </location>
</feature>
<feature type="transmembrane region" description="Helical" evidence="1">
    <location>
        <begin position="951"/>
        <end position="969"/>
    </location>
</feature>
<feature type="transmembrane region" description="Helical" evidence="1">
    <location>
        <begin position="1323"/>
        <end position="1342"/>
    </location>
</feature>
<feature type="transmembrane region" description="Helical" evidence="1">
    <location>
        <begin position="1595"/>
        <end position="1614"/>
    </location>
</feature>
<feature type="transmembrane region" description="Helical" evidence="1">
    <location>
        <begin position="1774"/>
        <end position="1797"/>
    </location>
</feature>
<feature type="transmembrane region" description="Helical" evidence="1">
    <location>
        <begin position="1903"/>
        <end position="1919"/>
    </location>
</feature>
<feature type="transmembrane region" description="Helical" evidence="1">
    <location>
        <begin position="1293"/>
        <end position="1311"/>
    </location>
</feature>